<keyword evidence="1" id="KW-0472">Membrane</keyword>
<evidence type="ECO:0000313" key="2">
    <source>
        <dbReference type="EMBL" id="OIQ85506.1"/>
    </source>
</evidence>
<comment type="caution">
    <text evidence="2">The sequence shown here is derived from an EMBL/GenBank/DDBJ whole genome shotgun (WGS) entry which is preliminary data.</text>
</comment>
<proteinExistence type="predicted"/>
<reference evidence="2" key="1">
    <citation type="submission" date="2016-10" db="EMBL/GenBank/DDBJ databases">
        <title>Sequence of Gallionella enrichment culture.</title>
        <authorList>
            <person name="Poehlein A."/>
            <person name="Muehling M."/>
            <person name="Daniel R."/>
        </authorList>
    </citation>
    <scope>NUCLEOTIDE SEQUENCE</scope>
</reference>
<keyword evidence="1" id="KW-0812">Transmembrane</keyword>
<accession>A0A1J5QQ57</accession>
<name>A0A1J5QQ57_9ZZZZ</name>
<sequence length="191" mass="19167">MTLAELLVYSVLLLVVVAITGTMLVRGLLVQRDVGDLTSASNGGQVVLTSIEGALRNASTVATPSAFGGRLLIVKTRTGDDGAAASSWTCTGWLLDTTTQELLTVSGASGPGSPTVGLTTGSDFSSWHAVLTGVTPTRKAGVDQPIFSAEGATGAQVLFDVLEGASNSRVTFGTAAIPRPQGTGIGGGACT</sequence>
<dbReference type="EMBL" id="MLJW01000539">
    <property type="protein sequence ID" value="OIQ85506.1"/>
    <property type="molecule type" value="Genomic_DNA"/>
</dbReference>
<organism evidence="2">
    <name type="scientific">mine drainage metagenome</name>
    <dbReference type="NCBI Taxonomy" id="410659"/>
    <lineage>
        <taxon>unclassified sequences</taxon>
        <taxon>metagenomes</taxon>
        <taxon>ecological metagenomes</taxon>
    </lineage>
</organism>
<protein>
    <submittedName>
        <fullName evidence="2">Uncharacterized protein</fullName>
    </submittedName>
</protein>
<feature type="transmembrane region" description="Helical" evidence="1">
    <location>
        <begin position="6"/>
        <end position="29"/>
    </location>
</feature>
<dbReference type="AlphaFoldDB" id="A0A1J5QQ57"/>
<gene>
    <name evidence="2" type="ORF">GALL_326510</name>
</gene>
<keyword evidence="1" id="KW-1133">Transmembrane helix</keyword>
<evidence type="ECO:0000256" key="1">
    <source>
        <dbReference type="SAM" id="Phobius"/>
    </source>
</evidence>